<accession>A0A3D8QMA4</accession>
<proteinExistence type="predicted"/>
<dbReference type="RefSeq" id="XP_026599118.1">
    <property type="nucleotide sequence ID" value="XM_026752056.1"/>
</dbReference>
<organism evidence="2 3">
    <name type="scientific">Aspergillus mulundensis</name>
    <dbReference type="NCBI Taxonomy" id="1810919"/>
    <lineage>
        <taxon>Eukaryota</taxon>
        <taxon>Fungi</taxon>
        <taxon>Dikarya</taxon>
        <taxon>Ascomycota</taxon>
        <taxon>Pezizomycotina</taxon>
        <taxon>Eurotiomycetes</taxon>
        <taxon>Eurotiomycetidae</taxon>
        <taxon>Eurotiales</taxon>
        <taxon>Aspergillaceae</taxon>
        <taxon>Aspergillus</taxon>
        <taxon>Aspergillus subgen. Nidulantes</taxon>
    </lineage>
</organism>
<feature type="region of interest" description="Disordered" evidence="1">
    <location>
        <begin position="677"/>
        <end position="712"/>
    </location>
</feature>
<name>A0A3D8QMA4_9EURO</name>
<dbReference type="GeneID" id="38120410"/>
<evidence type="ECO:0000313" key="2">
    <source>
        <dbReference type="EMBL" id="RDW62929.1"/>
    </source>
</evidence>
<gene>
    <name evidence="2" type="ORF">DSM5745_10040</name>
</gene>
<reference evidence="2 3" key="1">
    <citation type="journal article" date="2018" name="IMA Fungus">
        <title>IMA Genome-F 9: Draft genome sequence of Annulohypoxylon stygium, Aspergillus mulundensis, Berkeleyomyces basicola (syn. Thielaviopsis basicola), Ceratocystis smalleyi, two Cercospora beticola strains, Coleophoma cylindrospora, Fusarium fracticaudum, Phialophora cf. hyalina, and Morchella septimelata.</title>
        <authorList>
            <person name="Wingfield B.D."/>
            <person name="Bills G.F."/>
            <person name="Dong Y."/>
            <person name="Huang W."/>
            <person name="Nel W.J."/>
            <person name="Swalarsk-Parry B.S."/>
            <person name="Vaghefi N."/>
            <person name="Wilken P.M."/>
            <person name="An Z."/>
            <person name="de Beer Z.W."/>
            <person name="De Vos L."/>
            <person name="Chen L."/>
            <person name="Duong T.A."/>
            <person name="Gao Y."/>
            <person name="Hammerbacher A."/>
            <person name="Kikkert J.R."/>
            <person name="Li Y."/>
            <person name="Li H."/>
            <person name="Li K."/>
            <person name="Li Q."/>
            <person name="Liu X."/>
            <person name="Ma X."/>
            <person name="Naidoo K."/>
            <person name="Pethybridge S.J."/>
            <person name="Sun J."/>
            <person name="Steenkamp E.T."/>
            <person name="van der Nest M.A."/>
            <person name="van Wyk S."/>
            <person name="Wingfield M.J."/>
            <person name="Xiong C."/>
            <person name="Yue Q."/>
            <person name="Zhang X."/>
        </authorList>
    </citation>
    <scope>NUCLEOTIDE SEQUENCE [LARGE SCALE GENOMIC DNA]</scope>
    <source>
        <strain evidence="2 3">DSM 5745</strain>
    </source>
</reference>
<sequence length="712" mass="79822">MQRIWSRSAPATPSSLCISCLKTAAEGLASRTASTAGERSVPIENPVATRYTSTIATAVSRNARGKSRCRREREEIALDEDESHDLRAAGHRASSAAPLRQSTVVARKALQKRSFHTLPRPVHQNDRLPKAQAPRRYMQFWTTKNHKIGETAIIKKLEAENADSMKDDDDFDMALDVEELPEWLTADQVCAKAIKKLALKQLAIRLLIRPSVAHSYFGVLKNYGDNDDTPQLDLPGLLFELNAVRRRIGQIKANPKVNIDDLVGSFNSPRWQDLVRSSNELEKKMRQDSNQYLSGQMPLEEFLLRLSDGLLRCHDPDRQFVFTYMIIAFTHTRQNDLAQLVIKTILPYQFEMSVSLILAILNFFRKTKDLKGFDLFLLMLEGKGYPINMGKLSLFVPRTINGLRITVPPVHSANIVLYGSLIRACLRFDQPDRADAYLLAARAAGYMDDFAILMAYLEFYTIRKDWERGRQALQRALAYITSTTMHPYTGVGRLIVMMVQLSDECRKFDVSEALIKAAVQSGFSADLPSRQSDIVSEADPDHYRWTAAAQETPPATSTPLAEKCHAFANIIREQLEILAPTGESSADRLQRLMGTYSEQLMSTVLDEGLALKASRKPLQTEQADKVSQTEMVEQEKELEPQSSPEDIMAAQQNEMRALKSEVAFLKHLVLRMAAQNTLSSAQGNKSKMANTSTLESPETLLPESAEPSSEGK</sequence>
<dbReference type="OrthoDB" id="185373at2759"/>
<dbReference type="AlphaFoldDB" id="A0A3D8QMA4"/>
<protein>
    <submittedName>
        <fullName evidence="2">Uncharacterized protein</fullName>
    </submittedName>
</protein>
<keyword evidence="3" id="KW-1185">Reference proteome</keyword>
<dbReference type="EMBL" id="PVWQ01000015">
    <property type="protein sequence ID" value="RDW62929.1"/>
    <property type="molecule type" value="Genomic_DNA"/>
</dbReference>
<dbReference type="Proteomes" id="UP000256690">
    <property type="component" value="Unassembled WGS sequence"/>
</dbReference>
<feature type="compositionally biased region" description="Polar residues" evidence="1">
    <location>
        <begin position="677"/>
        <end position="696"/>
    </location>
</feature>
<dbReference type="STRING" id="1810919.A0A3D8QMA4"/>
<comment type="caution">
    <text evidence="2">The sequence shown here is derived from an EMBL/GenBank/DDBJ whole genome shotgun (WGS) entry which is preliminary data.</text>
</comment>
<evidence type="ECO:0000256" key="1">
    <source>
        <dbReference type="SAM" id="MobiDB-lite"/>
    </source>
</evidence>
<evidence type="ECO:0000313" key="3">
    <source>
        <dbReference type="Proteomes" id="UP000256690"/>
    </source>
</evidence>